<dbReference type="SUPFAM" id="SSF109635">
    <property type="entry name" value="DnaK suppressor protein DksA, alpha-hairpin domain"/>
    <property type="match status" value="1"/>
</dbReference>
<dbReference type="PROSITE" id="PS01102">
    <property type="entry name" value="ZF_DKSA_1"/>
    <property type="match status" value="1"/>
</dbReference>
<dbReference type="Proteomes" id="UP000190868">
    <property type="component" value="Chromosome"/>
</dbReference>
<dbReference type="GeneID" id="56566834"/>
<dbReference type="InterPro" id="IPR037187">
    <property type="entry name" value="DnaK_N"/>
</dbReference>
<keyword evidence="3" id="KW-1185">Reference proteome</keyword>
<evidence type="ECO:0000313" key="3">
    <source>
        <dbReference type="Proteomes" id="UP000190868"/>
    </source>
</evidence>
<dbReference type="PROSITE" id="PS51128">
    <property type="entry name" value="ZF_DKSA_2"/>
    <property type="match status" value="1"/>
</dbReference>
<proteinExistence type="predicted"/>
<name>A0A1S6U8G4_9BACT</name>
<dbReference type="PANTHER" id="PTHR33823:SF4">
    <property type="entry name" value="GENERAL STRESS PROTEIN 16O"/>
    <property type="match status" value="1"/>
</dbReference>
<evidence type="ECO:0000259" key="1">
    <source>
        <dbReference type="Pfam" id="PF01258"/>
    </source>
</evidence>
<sequence>MTQNDLDYFKKMLEDRKWQIKKNISDAVQEVHGLRGSGVSDEMDIASINTDELIEQSISSKQKFELDEIDRSLSKIFNKTYGICEMCEEDISIARLKAKPHARYCISCREIVEKTSTK</sequence>
<dbReference type="EMBL" id="CP017258">
    <property type="protein sequence ID" value="AQW88038.1"/>
    <property type="molecule type" value="Genomic_DNA"/>
</dbReference>
<dbReference type="KEGG" id="cpin:CPIN18020_1193"/>
<feature type="domain" description="Zinc finger DksA/TraR C4-type" evidence="1">
    <location>
        <begin position="80"/>
        <end position="114"/>
    </location>
</feature>
<accession>A0A1S6U8G4</accession>
<dbReference type="RefSeq" id="WP_078423593.1">
    <property type="nucleotide sequence ID" value="NZ_CP017018.1"/>
</dbReference>
<dbReference type="InterPro" id="IPR000962">
    <property type="entry name" value="Znf_DskA_TraR"/>
</dbReference>
<dbReference type="GO" id="GO:0008270">
    <property type="term" value="F:zinc ion binding"/>
    <property type="evidence" value="ECO:0007669"/>
    <property type="project" value="InterPro"/>
</dbReference>
<dbReference type="Gene3D" id="1.20.120.910">
    <property type="entry name" value="DksA, coiled-coil domain"/>
    <property type="match status" value="1"/>
</dbReference>
<dbReference type="SUPFAM" id="SSF57716">
    <property type="entry name" value="Glucocorticoid receptor-like (DNA-binding domain)"/>
    <property type="match status" value="1"/>
</dbReference>
<dbReference type="InterPro" id="IPR020458">
    <property type="entry name" value="Znf_DskA_TraR_CS"/>
</dbReference>
<gene>
    <name evidence="2" type="primary">dksA</name>
    <name evidence="2" type="ORF">CPIN18021_1242</name>
</gene>
<dbReference type="AlphaFoldDB" id="A0A1S6U8G4"/>
<dbReference type="NCBIfam" id="NF033459">
    <property type="entry name" value="DksA_like"/>
    <property type="match status" value="1"/>
</dbReference>
<protein>
    <submittedName>
        <fullName evidence="2">DnaK suppressor protein</fullName>
    </submittedName>
</protein>
<evidence type="ECO:0000313" key="2">
    <source>
        <dbReference type="EMBL" id="AQW88038.1"/>
    </source>
</evidence>
<reference evidence="3" key="1">
    <citation type="submission" date="2016-09" db="EMBL/GenBank/DDBJ databases">
        <title>Comparative genomics of the Campylobacter concisus group.</title>
        <authorList>
            <person name="Miller W.G."/>
            <person name="Yee E."/>
            <person name="Chapman M.H."/>
            <person name="Huynh S."/>
            <person name="Bono J.L."/>
            <person name="On S.L.W."/>
            <person name="StLeger J."/>
            <person name="Foster G."/>
            <person name="Parker C.T."/>
        </authorList>
    </citation>
    <scope>NUCLEOTIDE SEQUENCE [LARGE SCALE GENOMIC DNA]</scope>
    <source>
        <strain evidence="3">RM18021</strain>
    </source>
</reference>
<dbReference type="Pfam" id="PF01258">
    <property type="entry name" value="zf-dskA_traR"/>
    <property type="match status" value="1"/>
</dbReference>
<organism evidence="2 3">
    <name type="scientific">Campylobacter pinnipediorum subsp. caledonicus</name>
    <dbReference type="NCBI Taxonomy" id="1874362"/>
    <lineage>
        <taxon>Bacteria</taxon>
        <taxon>Pseudomonadati</taxon>
        <taxon>Campylobacterota</taxon>
        <taxon>Epsilonproteobacteria</taxon>
        <taxon>Campylobacterales</taxon>
        <taxon>Campylobacteraceae</taxon>
        <taxon>Campylobacter</taxon>
    </lineage>
</organism>
<dbReference type="PANTHER" id="PTHR33823">
    <property type="entry name" value="RNA POLYMERASE-BINDING TRANSCRIPTION FACTOR DKSA-RELATED"/>
    <property type="match status" value="1"/>
</dbReference>